<feature type="compositionally biased region" description="Polar residues" evidence="1">
    <location>
        <begin position="117"/>
        <end position="142"/>
    </location>
</feature>
<sequence length="197" mass="22552">MLVTIAVQDVCQVSLEVKSHVGDYRGTRCVLGFAGGWKPKVSVDITQGEFTIKGCKKLVSKLLPNDDTKIMWIFLMVLQGLGGEWHNDAAKVRYEYNHVLPVQHPEQNRDSSYKELSPTQEQQQQESNTKSFKNRQPQNDLSSLGFRQPETNPTVKIQDEQVNNTSAKDQLNQRRSNHRIYQTLKTTLLKNCDNQIH</sequence>
<reference evidence="2" key="1">
    <citation type="submission" date="2019-12" db="EMBL/GenBank/DDBJ databases">
        <title>Genome sequencing and annotation of Brassica cretica.</title>
        <authorList>
            <person name="Studholme D.J."/>
            <person name="Sarris P."/>
        </authorList>
    </citation>
    <scope>NUCLEOTIDE SEQUENCE</scope>
    <source>
        <strain evidence="2">PFS-109/04</strain>
        <tissue evidence="2">Leaf</tissue>
    </source>
</reference>
<organism evidence="2 3">
    <name type="scientific">Brassica cretica</name>
    <name type="common">Mustard</name>
    <dbReference type="NCBI Taxonomy" id="69181"/>
    <lineage>
        <taxon>Eukaryota</taxon>
        <taxon>Viridiplantae</taxon>
        <taxon>Streptophyta</taxon>
        <taxon>Embryophyta</taxon>
        <taxon>Tracheophyta</taxon>
        <taxon>Spermatophyta</taxon>
        <taxon>Magnoliopsida</taxon>
        <taxon>eudicotyledons</taxon>
        <taxon>Gunneridae</taxon>
        <taxon>Pentapetalae</taxon>
        <taxon>rosids</taxon>
        <taxon>malvids</taxon>
        <taxon>Brassicales</taxon>
        <taxon>Brassicaceae</taxon>
        <taxon>Brassiceae</taxon>
        <taxon>Brassica</taxon>
    </lineage>
</organism>
<accession>A0A8S9S045</accession>
<proteinExistence type="predicted"/>
<name>A0A8S9S045_BRACR</name>
<evidence type="ECO:0000313" key="3">
    <source>
        <dbReference type="Proteomes" id="UP000712600"/>
    </source>
</evidence>
<evidence type="ECO:0000256" key="1">
    <source>
        <dbReference type="SAM" id="MobiDB-lite"/>
    </source>
</evidence>
<dbReference type="Proteomes" id="UP000712600">
    <property type="component" value="Unassembled WGS sequence"/>
</dbReference>
<protein>
    <submittedName>
        <fullName evidence="2">Uncharacterized protein</fullName>
    </submittedName>
</protein>
<gene>
    <name evidence="2" type="ORF">F2Q69_00030574</name>
</gene>
<feature type="region of interest" description="Disordered" evidence="1">
    <location>
        <begin position="105"/>
        <end position="177"/>
    </location>
</feature>
<comment type="caution">
    <text evidence="2">The sequence shown here is derived from an EMBL/GenBank/DDBJ whole genome shotgun (WGS) entry which is preliminary data.</text>
</comment>
<evidence type="ECO:0000313" key="2">
    <source>
        <dbReference type="EMBL" id="KAF3586146.1"/>
    </source>
</evidence>
<dbReference type="AlphaFoldDB" id="A0A8S9S045"/>
<dbReference type="EMBL" id="QGKX02000088">
    <property type="protein sequence ID" value="KAF3586146.1"/>
    <property type="molecule type" value="Genomic_DNA"/>
</dbReference>
<feature type="compositionally biased region" description="Polar residues" evidence="1">
    <location>
        <begin position="149"/>
        <end position="177"/>
    </location>
</feature>